<dbReference type="EMBL" id="ML119683">
    <property type="protein sequence ID" value="RPA80935.1"/>
    <property type="molecule type" value="Genomic_DNA"/>
</dbReference>
<sequence>MPGPTILIPNRTSSEDRFENSHSPEPEKQCSSGMPRTSLTAVGCLYRTNLKSQTDKRPSKLEGEDWRWCLTCTRLFLRQNDQQDDIPSSASSTRWIIEPRWFSNLDALGCLTDSKDRRRTVRVNDCKNASERTLLRPLDVADLSGGKTKTRQGANDDRLAHELQLVLLGMRIRCGDTPHSTRSDLESFCVFQNRK</sequence>
<gene>
    <name evidence="2" type="ORF">BJ508DRAFT_306903</name>
</gene>
<evidence type="ECO:0000313" key="3">
    <source>
        <dbReference type="Proteomes" id="UP000275078"/>
    </source>
</evidence>
<proteinExistence type="predicted"/>
<organism evidence="2 3">
    <name type="scientific">Ascobolus immersus RN42</name>
    <dbReference type="NCBI Taxonomy" id="1160509"/>
    <lineage>
        <taxon>Eukaryota</taxon>
        <taxon>Fungi</taxon>
        <taxon>Dikarya</taxon>
        <taxon>Ascomycota</taxon>
        <taxon>Pezizomycotina</taxon>
        <taxon>Pezizomycetes</taxon>
        <taxon>Pezizales</taxon>
        <taxon>Ascobolaceae</taxon>
        <taxon>Ascobolus</taxon>
    </lineage>
</organism>
<evidence type="ECO:0000313" key="2">
    <source>
        <dbReference type="EMBL" id="RPA80935.1"/>
    </source>
</evidence>
<accession>A0A3N4I4A3</accession>
<reference evidence="2 3" key="1">
    <citation type="journal article" date="2018" name="Nat. Ecol. Evol.">
        <title>Pezizomycetes genomes reveal the molecular basis of ectomycorrhizal truffle lifestyle.</title>
        <authorList>
            <person name="Murat C."/>
            <person name="Payen T."/>
            <person name="Noel B."/>
            <person name="Kuo A."/>
            <person name="Morin E."/>
            <person name="Chen J."/>
            <person name="Kohler A."/>
            <person name="Krizsan K."/>
            <person name="Balestrini R."/>
            <person name="Da Silva C."/>
            <person name="Montanini B."/>
            <person name="Hainaut M."/>
            <person name="Levati E."/>
            <person name="Barry K.W."/>
            <person name="Belfiori B."/>
            <person name="Cichocki N."/>
            <person name="Clum A."/>
            <person name="Dockter R.B."/>
            <person name="Fauchery L."/>
            <person name="Guy J."/>
            <person name="Iotti M."/>
            <person name="Le Tacon F."/>
            <person name="Lindquist E.A."/>
            <person name="Lipzen A."/>
            <person name="Malagnac F."/>
            <person name="Mello A."/>
            <person name="Molinier V."/>
            <person name="Miyauchi S."/>
            <person name="Poulain J."/>
            <person name="Riccioni C."/>
            <person name="Rubini A."/>
            <person name="Sitrit Y."/>
            <person name="Splivallo R."/>
            <person name="Traeger S."/>
            <person name="Wang M."/>
            <person name="Zifcakova L."/>
            <person name="Wipf D."/>
            <person name="Zambonelli A."/>
            <person name="Paolocci F."/>
            <person name="Nowrousian M."/>
            <person name="Ottonello S."/>
            <person name="Baldrian P."/>
            <person name="Spatafora J.W."/>
            <person name="Henrissat B."/>
            <person name="Nagy L.G."/>
            <person name="Aury J.M."/>
            <person name="Wincker P."/>
            <person name="Grigoriev I.V."/>
            <person name="Bonfante P."/>
            <person name="Martin F.M."/>
        </authorList>
    </citation>
    <scope>NUCLEOTIDE SEQUENCE [LARGE SCALE GENOMIC DNA]</scope>
    <source>
        <strain evidence="2 3">RN42</strain>
    </source>
</reference>
<dbReference type="Proteomes" id="UP000275078">
    <property type="component" value="Unassembled WGS sequence"/>
</dbReference>
<feature type="region of interest" description="Disordered" evidence="1">
    <location>
        <begin position="1"/>
        <end position="35"/>
    </location>
</feature>
<evidence type="ECO:0000256" key="1">
    <source>
        <dbReference type="SAM" id="MobiDB-lite"/>
    </source>
</evidence>
<feature type="compositionally biased region" description="Basic and acidic residues" evidence="1">
    <location>
        <begin position="13"/>
        <end position="28"/>
    </location>
</feature>
<keyword evidence="3" id="KW-1185">Reference proteome</keyword>
<dbReference type="AlphaFoldDB" id="A0A3N4I4A3"/>
<name>A0A3N4I4A3_ASCIM</name>
<protein>
    <submittedName>
        <fullName evidence="2">Uncharacterized protein</fullName>
    </submittedName>
</protein>